<dbReference type="InterPro" id="IPR014748">
    <property type="entry name" value="Enoyl-CoA_hydra_C"/>
</dbReference>
<keyword evidence="3" id="KW-0413">Isomerase</keyword>
<sequence>MSIAPDPVLMEVEDGIATITLNRPDRLNAITRDMIVLVRSLVDAAAGDDGVRVMLLTGAGRGFCAGQDLSERDPRGRQEPFDLEAIQKELYHPILNAITSTPKPVVARVNGVAAGAGSGLALACDIVIAGQSAKFIQSFAKVGLSVDAGGGMALYRGLGLPRAKAALMLAETLTADEAAQLGLIWKSVPDVALDAEANALAGRLAATPRHALASIKAAMSAAATAPGLAHYLDQEATLQGIAGSHPDYAEGVLSFLEKRKPDFS</sequence>
<dbReference type="OrthoDB" id="9781757at2"/>
<organism evidence="3 4">
    <name type="scientific">Shimia abyssi</name>
    <dbReference type="NCBI Taxonomy" id="1662395"/>
    <lineage>
        <taxon>Bacteria</taxon>
        <taxon>Pseudomonadati</taxon>
        <taxon>Pseudomonadota</taxon>
        <taxon>Alphaproteobacteria</taxon>
        <taxon>Rhodobacterales</taxon>
        <taxon>Roseobacteraceae</taxon>
    </lineage>
</organism>
<evidence type="ECO:0000313" key="4">
    <source>
        <dbReference type="Proteomes" id="UP000240418"/>
    </source>
</evidence>
<comment type="similarity">
    <text evidence="1 2">Belongs to the enoyl-CoA hydratase/isomerase family.</text>
</comment>
<proteinExistence type="inferred from homology"/>
<dbReference type="CDD" id="cd06558">
    <property type="entry name" value="crotonase-like"/>
    <property type="match status" value="1"/>
</dbReference>
<dbReference type="GO" id="GO:0016853">
    <property type="term" value="F:isomerase activity"/>
    <property type="evidence" value="ECO:0007669"/>
    <property type="project" value="UniProtKB-KW"/>
</dbReference>
<gene>
    <name evidence="3" type="ORF">CLV88_10977</name>
</gene>
<protein>
    <submittedName>
        <fullName evidence="3">2-(1,2-epoxy-1,2-dihydrophenyl)acetyl-CoA isomerase</fullName>
    </submittedName>
</protein>
<dbReference type="AlphaFoldDB" id="A0A2P8FAK5"/>
<name>A0A2P8FAK5_9RHOB</name>
<dbReference type="InterPro" id="IPR001753">
    <property type="entry name" value="Enoyl-CoA_hydra/iso"/>
</dbReference>
<dbReference type="PANTHER" id="PTHR43459:SF1">
    <property type="entry name" value="EG:BACN32G11.4 PROTEIN"/>
    <property type="match status" value="1"/>
</dbReference>
<dbReference type="EMBL" id="PYGJ01000009">
    <property type="protein sequence ID" value="PSL18692.1"/>
    <property type="molecule type" value="Genomic_DNA"/>
</dbReference>
<dbReference type="Gene3D" id="3.90.226.10">
    <property type="entry name" value="2-enoyl-CoA Hydratase, Chain A, domain 1"/>
    <property type="match status" value="1"/>
</dbReference>
<dbReference type="SUPFAM" id="SSF52096">
    <property type="entry name" value="ClpP/crotonase"/>
    <property type="match status" value="1"/>
</dbReference>
<keyword evidence="4" id="KW-1185">Reference proteome</keyword>
<evidence type="ECO:0000313" key="3">
    <source>
        <dbReference type="EMBL" id="PSL18692.1"/>
    </source>
</evidence>
<dbReference type="Gene3D" id="1.10.12.10">
    <property type="entry name" value="Lyase 2-enoyl-coa Hydratase, Chain A, domain 2"/>
    <property type="match status" value="1"/>
</dbReference>
<dbReference type="InterPro" id="IPR018376">
    <property type="entry name" value="Enoyl-CoA_hyd/isom_CS"/>
</dbReference>
<dbReference type="InterPro" id="IPR029045">
    <property type="entry name" value="ClpP/crotonase-like_dom_sf"/>
</dbReference>
<accession>A0A2P8FAK5</accession>
<comment type="caution">
    <text evidence="3">The sequence shown here is derived from an EMBL/GenBank/DDBJ whole genome shotgun (WGS) entry which is preliminary data.</text>
</comment>
<dbReference type="Pfam" id="PF00378">
    <property type="entry name" value="ECH_1"/>
    <property type="match status" value="1"/>
</dbReference>
<reference evidence="3 4" key="1">
    <citation type="submission" date="2018-03" db="EMBL/GenBank/DDBJ databases">
        <title>Genomic Encyclopedia of Archaeal and Bacterial Type Strains, Phase II (KMG-II): from individual species to whole genera.</title>
        <authorList>
            <person name="Goeker M."/>
        </authorList>
    </citation>
    <scope>NUCLEOTIDE SEQUENCE [LARGE SCALE GENOMIC DNA]</scope>
    <source>
        <strain evidence="3 4">DSM 100673</strain>
    </source>
</reference>
<dbReference type="PANTHER" id="PTHR43459">
    <property type="entry name" value="ENOYL-COA HYDRATASE"/>
    <property type="match status" value="1"/>
</dbReference>
<dbReference type="PROSITE" id="PS00166">
    <property type="entry name" value="ENOYL_COA_HYDRATASE"/>
    <property type="match status" value="1"/>
</dbReference>
<dbReference type="RefSeq" id="WP_106609060.1">
    <property type="nucleotide sequence ID" value="NZ_PYGJ01000009.1"/>
</dbReference>
<evidence type="ECO:0000256" key="1">
    <source>
        <dbReference type="ARBA" id="ARBA00005254"/>
    </source>
</evidence>
<evidence type="ECO:0000256" key="2">
    <source>
        <dbReference type="RuleBase" id="RU003707"/>
    </source>
</evidence>
<dbReference type="Proteomes" id="UP000240418">
    <property type="component" value="Unassembled WGS sequence"/>
</dbReference>